<proteinExistence type="predicted"/>
<dbReference type="Proteomes" id="UP000033648">
    <property type="component" value="Unassembled WGS sequence"/>
</dbReference>
<dbReference type="EMBL" id="JWME01000007">
    <property type="protein sequence ID" value="KJY51569.1"/>
    <property type="molecule type" value="Genomic_DNA"/>
</dbReference>
<feature type="compositionally biased region" description="Basic and acidic residues" evidence="1">
    <location>
        <begin position="29"/>
        <end position="39"/>
    </location>
</feature>
<gene>
    <name evidence="2" type="ORF">JF69_06280</name>
</gene>
<feature type="region of interest" description="Disordered" evidence="1">
    <location>
        <begin position="52"/>
        <end position="81"/>
    </location>
</feature>
<evidence type="ECO:0000313" key="2">
    <source>
        <dbReference type="EMBL" id="KJY51569.1"/>
    </source>
</evidence>
<accession>A0A0F4L038</accession>
<sequence length="81" mass="9645">MITMVSEQEQTAWYFNTVTGEPEQGKLSPQDRRMGPYRSRQEALDAWKIAKRRNKEWDEEDRRWRQAWEGDPGQGQSSADR</sequence>
<organism evidence="2 3">
    <name type="scientific">Bifidobacterium asteroides</name>
    <dbReference type="NCBI Taxonomy" id="1684"/>
    <lineage>
        <taxon>Bacteria</taxon>
        <taxon>Bacillati</taxon>
        <taxon>Actinomycetota</taxon>
        <taxon>Actinomycetes</taxon>
        <taxon>Bifidobacteriales</taxon>
        <taxon>Bifidobacteriaceae</taxon>
        <taxon>Bifidobacterium</taxon>
    </lineage>
</organism>
<evidence type="ECO:0008006" key="4">
    <source>
        <dbReference type="Google" id="ProtNLM"/>
    </source>
</evidence>
<protein>
    <recommendedName>
        <fullName evidence="4">SPOR domain-containing protein</fullName>
    </recommendedName>
</protein>
<reference evidence="2 3" key="1">
    <citation type="submission" date="2014-12" db="EMBL/GenBank/DDBJ databases">
        <title>Comparative genomics of the lactic acid bacteria isolated from the honey bee gut.</title>
        <authorList>
            <person name="Ellegaard K.M."/>
            <person name="Tamarit D."/>
            <person name="Javelind E."/>
            <person name="Olofsson T."/>
            <person name="Andersson S.G."/>
            <person name="Vasquez A."/>
        </authorList>
    </citation>
    <scope>NUCLEOTIDE SEQUENCE [LARGE SCALE GENOMIC DNA]</scope>
    <source>
        <strain evidence="2 3">Bin2</strain>
    </source>
</reference>
<evidence type="ECO:0000313" key="3">
    <source>
        <dbReference type="Proteomes" id="UP000033648"/>
    </source>
</evidence>
<name>A0A0F4L038_9BIFI</name>
<dbReference type="PATRIC" id="fig|1684.4.peg.680"/>
<comment type="caution">
    <text evidence="2">The sequence shown here is derived from an EMBL/GenBank/DDBJ whole genome shotgun (WGS) entry which is preliminary data.</text>
</comment>
<feature type="region of interest" description="Disordered" evidence="1">
    <location>
        <begin position="15"/>
        <end position="39"/>
    </location>
</feature>
<evidence type="ECO:0000256" key="1">
    <source>
        <dbReference type="SAM" id="MobiDB-lite"/>
    </source>
</evidence>
<dbReference type="AlphaFoldDB" id="A0A0F4L038"/>